<evidence type="ECO:0000313" key="2">
    <source>
        <dbReference type="EMBL" id="OAV59548.1"/>
    </source>
</evidence>
<dbReference type="SUPFAM" id="SSF46955">
    <property type="entry name" value="Putative DNA-binding domain"/>
    <property type="match status" value="1"/>
</dbReference>
<comment type="caution">
    <text evidence="2">The sequence shown here is derived from an EMBL/GenBank/DDBJ whole genome shotgun (WGS) entry which is preliminary data.</text>
</comment>
<protein>
    <recommendedName>
        <fullName evidence="1">Helix-turn-helix domain-containing protein</fullName>
    </recommendedName>
</protein>
<evidence type="ECO:0000313" key="3">
    <source>
        <dbReference type="Proteomes" id="UP000078292"/>
    </source>
</evidence>
<dbReference type="InterPro" id="IPR010093">
    <property type="entry name" value="SinI_DNA-bd"/>
</dbReference>
<evidence type="ECO:0000259" key="1">
    <source>
        <dbReference type="Pfam" id="PF12728"/>
    </source>
</evidence>
<name>A0A1B7LX01_9MICC</name>
<dbReference type="Pfam" id="PF12728">
    <property type="entry name" value="HTH_17"/>
    <property type="match status" value="1"/>
</dbReference>
<accession>A0A1B7LX01</accession>
<dbReference type="GO" id="GO:0003677">
    <property type="term" value="F:DNA binding"/>
    <property type="evidence" value="ECO:0007669"/>
    <property type="project" value="InterPro"/>
</dbReference>
<dbReference type="InterPro" id="IPR041657">
    <property type="entry name" value="HTH_17"/>
</dbReference>
<gene>
    <name evidence="2" type="ORF">A6F49_17100</name>
</gene>
<dbReference type="Proteomes" id="UP000078292">
    <property type="component" value="Unassembled WGS sequence"/>
</dbReference>
<keyword evidence="3" id="KW-1185">Reference proteome</keyword>
<dbReference type="EMBL" id="LXEY01000022">
    <property type="protein sequence ID" value="OAV59548.1"/>
    <property type="molecule type" value="Genomic_DNA"/>
</dbReference>
<sequence length="91" mass="10287">MLTNTFLQRQRIAAESPELPTALVPVARPLTIQEVADYLSVTHGTVRRWISQGKLRAHYYGRSIRIEPADLDKFREQKAKATYDHVSGGGH</sequence>
<dbReference type="RefSeq" id="WP_052504962.1">
    <property type="nucleotide sequence ID" value="NZ_LXEY01000022.1"/>
</dbReference>
<dbReference type="STRING" id="1837282.A6F49_17100"/>
<reference evidence="2 3" key="1">
    <citation type="submission" date="2016-04" db="EMBL/GenBank/DDBJ databases">
        <title>First whole genome shotgun sequence of the bacterium Enteractinococcus sp. strain UASWS1574.</title>
        <authorList>
            <person name="Crovadore J."/>
            <person name="Chablais R."/>
            <person name="Lefort F."/>
        </authorList>
    </citation>
    <scope>NUCLEOTIDE SEQUENCE [LARGE SCALE GENOMIC DNA]</scope>
    <source>
        <strain evidence="2 3">UASWS1574</strain>
    </source>
</reference>
<dbReference type="AlphaFoldDB" id="A0A1B7LX01"/>
<dbReference type="Gene3D" id="1.10.1660.10">
    <property type="match status" value="1"/>
</dbReference>
<organism evidence="2 3">
    <name type="scientific">Enteractinococcus helveticum</name>
    <dbReference type="NCBI Taxonomy" id="1837282"/>
    <lineage>
        <taxon>Bacteria</taxon>
        <taxon>Bacillati</taxon>
        <taxon>Actinomycetota</taxon>
        <taxon>Actinomycetes</taxon>
        <taxon>Micrococcales</taxon>
        <taxon>Micrococcaceae</taxon>
    </lineage>
</organism>
<dbReference type="NCBIfam" id="TIGR01764">
    <property type="entry name" value="excise"/>
    <property type="match status" value="1"/>
</dbReference>
<proteinExistence type="predicted"/>
<dbReference type="InterPro" id="IPR009061">
    <property type="entry name" value="DNA-bd_dom_put_sf"/>
</dbReference>
<feature type="domain" description="Helix-turn-helix" evidence="1">
    <location>
        <begin position="30"/>
        <end position="78"/>
    </location>
</feature>